<evidence type="ECO:0000313" key="6">
    <source>
        <dbReference type="EMBL" id="SHF58907.1"/>
    </source>
</evidence>
<dbReference type="RefSeq" id="WP_072858167.1">
    <property type="nucleotide sequence ID" value="NZ_FQUE01000008.1"/>
</dbReference>
<sequence length="225" mass="24495">MAAIGHRTTVGIVDDHALFREGLAAVLERSMQHTVVFEGETADDAVNNVMTHLPDLVLLDLGLPGNTIDALRKIKERAPGTFCVILTSCDDPLKAMAALSLGAEGYILKGIKGADLLQALDGILQRRTYVSPEFAMRLVTAANAQSRKASQTSDLSYREEQVIREVQNGLTNREVAAQLKLSEQTVKFYMSSAMQKLGVKNRVGAVREYQRRMSPGGDMPTGLAH</sequence>
<keyword evidence="1 3" id="KW-0597">Phosphoprotein</keyword>
<dbReference type="InterPro" id="IPR051015">
    <property type="entry name" value="EvgA-like"/>
</dbReference>
<protein>
    <submittedName>
        <fullName evidence="6">Two component transcriptional regulator, LuxR family</fullName>
    </submittedName>
</protein>
<dbReference type="AlphaFoldDB" id="A0A1M5CWF7"/>
<dbReference type="InterPro" id="IPR001789">
    <property type="entry name" value="Sig_transdc_resp-reg_receiver"/>
</dbReference>
<dbReference type="Pfam" id="PF00196">
    <property type="entry name" value="GerE"/>
    <property type="match status" value="1"/>
</dbReference>
<gene>
    <name evidence="6" type="ORF">SAMN05444339_108123</name>
</gene>
<dbReference type="Pfam" id="PF00072">
    <property type="entry name" value="Response_reg"/>
    <property type="match status" value="1"/>
</dbReference>
<dbReference type="SMART" id="SM00421">
    <property type="entry name" value="HTH_LUXR"/>
    <property type="match status" value="1"/>
</dbReference>
<evidence type="ECO:0000256" key="1">
    <source>
        <dbReference type="ARBA" id="ARBA00022553"/>
    </source>
</evidence>
<dbReference type="CDD" id="cd17535">
    <property type="entry name" value="REC_NarL-like"/>
    <property type="match status" value="1"/>
</dbReference>
<dbReference type="GO" id="GO:0000160">
    <property type="term" value="P:phosphorelay signal transduction system"/>
    <property type="evidence" value="ECO:0007669"/>
    <property type="project" value="InterPro"/>
</dbReference>
<dbReference type="InterPro" id="IPR000792">
    <property type="entry name" value="Tscrpt_reg_LuxR_C"/>
</dbReference>
<dbReference type="OrthoDB" id="3679796at2"/>
<dbReference type="PROSITE" id="PS50110">
    <property type="entry name" value="RESPONSE_REGULATORY"/>
    <property type="match status" value="1"/>
</dbReference>
<keyword evidence="2" id="KW-0238">DNA-binding</keyword>
<dbReference type="SUPFAM" id="SSF46894">
    <property type="entry name" value="C-terminal effector domain of the bipartite response regulators"/>
    <property type="match status" value="1"/>
</dbReference>
<dbReference type="GO" id="GO:0003677">
    <property type="term" value="F:DNA binding"/>
    <property type="evidence" value="ECO:0007669"/>
    <property type="project" value="UniProtKB-KW"/>
</dbReference>
<dbReference type="STRING" id="366533.SAMN05444339_108123"/>
<accession>A0A1M5CWF7</accession>
<reference evidence="7" key="1">
    <citation type="submission" date="2016-11" db="EMBL/GenBank/DDBJ databases">
        <authorList>
            <person name="Varghese N."/>
            <person name="Submissions S."/>
        </authorList>
    </citation>
    <scope>NUCLEOTIDE SEQUENCE [LARGE SCALE GENOMIC DNA]</scope>
    <source>
        <strain evidence="7">DSM 29326</strain>
    </source>
</reference>
<feature type="domain" description="Response regulatory" evidence="5">
    <location>
        <begin position="9"/>
        <end position="124"/>
    </location>
</feature>
<dbReference type="SUPFAM" id="SSF52172">
    <property type="entry name" value="CheY-like"/>
    <property type="match status" value="1"/>
</dbReference>
<dbReference type="PANTHER" id="PTHR45566">
    <property type="entry name" value="HTH-TYPE TRANSCRIPTIONAL REGULATOR YHJB-RELATED"/>
    <property type="match status" value="1"/>
</dbReference>
<evidence type="ECO:0000256" key="3">
    <source>
        <dbReference type="PROSITE-ProRule" id="PRU00169"/>
    </source>
</evidence>
<dbReference type="InterPro" id="IPR058245">
    <property type="entry name" value="NreC/VraR/RcsB-like_REC"/>
</dbReference>
<dbReference type="SMART" id="SM00448">
    <property type="entry name" value="REC"/>
    <property type="match status" value="1"/>
</dbReference>
<dbReference type="EMBL" id="FQUE01000008">
    <property type="protein sequence ID" value="SHF58907.1"/>
    <property type="molecule type" value="Genomic_DNA"/>
</dbReference>
<evidence type="ECO:0000313" key="7">
    <source>
        <dbReference type="Proteomes" id="UP000183987"/>
    </source>
</evidence>
<dbReference type="PANTHER" id="PTHR45566:SF2">
    <property type="entry name" value="NARL SUBFAMILY"/>
    <property type="match status" value="1"/>
</dbReference>
<dbReference type="InterPro" id="IPR011006">
    <property type="entry name" value="CheY-like_superfamily"/>
</dbReference>
<dbReference type="PROSITE" id="PS00622">
    <property type="entry name" value="HTH_LUXR_1"/>
    <property type="match status" value="1"/>
</dbReference>
<evidence type="ECO:0000259" key="4">
    <source>
        <dbReference type="PROSITE" id="PS50043"/>
    </source>
</evidence>
<evidence type="ECO:0000256" key="2">
    <source>
        <dbReference type="ARBA" id="ARBA00023125"/>
    </source>
</evidence>
<proteinExistence type="predicted"/>
<dbReference type="Gene3D" id="3.40.50.2300">
    <property type="match status" value="1"/>
</dbReference>
<dbReference type="InterPro" id="IPR016032">
    <property type="entry name" value="Sig_transdc_resp-reg_C-effctor"/>
</dbReference>
<name>A0A1M5CWF7_LOKAT</name>
<dbReference type="PROSITE" id="PS50043">
    <property type="entry name" value="HTH_LUXR_2"/>
    <property type="match status" value="1"/>
</dbReference>
<keyword evidence="7" id="KW-1185">Reference proteome</keyword>
<dbReference type="GO" id="GO:0006355">
    <property type="term" value="P:regulation of DNA-templated transcription"/>
    <property type="evidence" value="ECO:0007669"/>
    <property type="project" value="InterPro"/>
</dbReference>
<dbReference type="PRINTS" id="PR00038">
    <property type="entry name" value="HTHLUXR"/>
</dbReference>
<feature type="domain" description="HTH luxR-type" evidence="4">
    <location>
        <begin position="148"/>
        <end position="213"/>
    </location>
</feature>
<feature type="modified residue" description="4-aspartylphosphate" evidence="3">
    <location>
        <position position="60"/>
    </location>
</feature>
<dbReference type="Proteomes" id="UP000183987">
    <property type="component" value="Unassembled WGS sequence"/>
</dbReference>
<dbReference type="CDD" id="cd06170">
    <property type="entry name" value="LuxR_C_like"/>
    <property type="match status" value="1"/>
</dbReference>
<organism evidence="6 7">
    <name type="scientific">Loktanella atrilutea</name>
    <dbReference type="NCBI Taxonomy" id="366533"/>
    <lineage>
        <taxon>Bacteria</taxon>
        <taxon>Pseudomonadati</taxon>
        <taxon>Pseudomonadota</taxon>
        <taxon>Alphaproteobacteria</taxon>
        <taxon>Rhodobacterales</taxon>
        <taxon>Roseobacteraceae</taxon>
        <taxon>Loktanella</taxon>
    </lineage>
</organism>
<evidence type="ECO:0000259" key="5">
    <source>
        <dbReference type="PROSITE" id="PS50110"/>
    </source>
</evidence>